<keyword evidence="2 5" id="KW-0812">Transmembrane</keyword>
<feature type="domain" description="Major facilitator superfamily (MFS) profile" evidence="6">
    <location>
        <begin position="21"/>
        <end position="408"/>
    </location>
</feature>
<dbReference type="GO" id="GO:0022857">
    <property type="term" value="F:transmembrane transporter activity"/>
    <property type="evidence" value="ECO:0007669"/>
    <property type="project" value="InterPro"/>
</dbReference>
<dbReference type="EMBL" id="NOVD01000009">
    <property type="protein sequence ID" value="PCK26476.1"/>
    <property type="molecule type" value="Genomic_DNA"/>
</dbReference>
<dbReference type="InterPro" id="IPR036259">
    <property type="entry name" value="MFS_trans_sf"/>
</dbReference>
<dbReference type="Proteomes" id="UP000230886">
    <property type="component" value="Unassembled WGS sequence"/>
</dbReference>
<dbReference type="PANTHER" id="PTHR11360">
    <property type="entry name" value="MONOCARBOXYLATE TRANSPORTER"/>
    <property type="match status" value="1"/>
</dbReference>
<evidence type="ECO:0000256" key="3">
    <source>
        <dbReference type="ARBA" id="ARBA00022989"/>
    </source>
</evidence>
<feature type="transmembrane region" description="Helical" evidence="5">
    <location>
        <begin position="265"/>
        <end position="284"/>
    </location>
</feature>
<dbReference type="Pfam" id="PF07690">
    <property type="entry name" value="MFS_1"/>
    <property type="match status" value="1"/>
</dbReference>
<dbReference type="AlphaFoldDB" id="A0A2A5JAS8"/>
<keyword evidence="4 5" id="KW-0472">Membrane</keyword>
<evidence type="ECO:0000313" key="8">
    <source>
        <dbReference type="Proteomes" id="UP000230886"/>
    </source>
</evidence>
<reference evidence="7 8" key="1">
    <citation type="submission" date="2017-07" db="EMBL/GenBank/DDBJ databases">
        <title>Draft sequence of Rhodococcus enclensis 23b-28.</title>
        <authorList>
            <person name="Besaury L."/>
            <person name="Sancelme M."/>
            <person name="Amato P."/>
            <person name="Lallement A."/>
            <person name="Delort A.-M."/>
        </authorList>
    </citation>
    <scope>NUCLEOTIDE SEQUENCE [LARGE SCALE GENOMIC DNA]</scope>
    <source>
        <strain evidence="7 8">23b-28</strain>
    </source>
</reference>
<feature type="transmembrane region" description="Helical" evidence="5">
    <location>
        <begin position="24"/>
        <end position="44"/>
    </location>
</feature>
<dbReference type="InterPro" id="IPR050327">
    <property type="entry name" value="Proton-linked_MCT"/>
</dbReference>
<gene>
    <name evidence="7" type="ORF">CHR55_16085</name>
</gene>
<feature type="transmembrane region" description="Helical" evidence="5">
    <location>
        <begin position="231"/>
        <end position="253"/>
    </location>
</feature>
<dbReference type="InterPro" id="IPR020846">
    <property type="entry name" value="MFS_dom"/>
</dbReference>
<evidence type="ECO:0000259" key="6">
    <source>
        <dbReference type="PROSITE" id="PS50850"/>
    </source>
</evidence>
<keyword evidence="3 5" id="KW-1133">Transmembrane helix</keyword>
<evidence type="ECO:0000256" key="5">
    <source>
        <dbReference type="SAM" id="Phobius"/>
    </source>
</evidence>
<dbReference type="InterPro" id="IPR011701">
    <property type="entry name" value="MFS"/>
</dbReference>
<feature type="transmembrane region" description="Helical" evidence="5">
    <location>
        <begin position="148"/>
        <end position="174"/>
    </location>
</feature>
<feature type="transmembrane region" description="Helical" evidence="5">
    <location>
        <begin position="382"/>
        <end position="403"/>
    </location>
</feature>
<sequence length="427" mass="44900">MDTHNARAEIGAPARSELLANWRVLAFATVGAGLGFSALGYTLGPLIVPLQNEFGWGRGQITLASLWSSLGMAVALPFVGPLLDRFGVKHVAAVSLPLFALTVFALSRFSGGLAFFLVLYGITGVFGVGTSAVTYAKAVVERFDRRRGLALGIMATGLGLAGLGLPPLMAAVIASGGWRNAYLTLALLALVPLILLAFTKFDSPSKGAGATTLVDPDLAPSVRQSLATREFWTLAVSFFLLGWALLSMVPHFIPMLIDTGVDPVRAALLASFVGVGTVVGRPVLGWLIDRYYATHIAIPMFVAAALGCVLLLAGGASFAPLTALLIGIGFGAEIDLMSYLSSKYIHPLNFGALYSYIYSAFMIGSAIGPVVAGYLFDSTDSYRTALVIAAAFLCLGSLTLASLPRYDRGAPRTVARETEALPMERSV</sequence>
<feature type="transmembrane region" description="Helical" evidence="5">
    <location>
        <begin position="113"/>
        <end position="136"/>
    </location>
</feature>
<organism evidence="7 8">
    <name type="scientific">Rhodococcus qingshengii</name>
    <dbReference type="NCBI Taxonomy" id="334542"/>
    <lineage>
        <taxon>Bacteria</taxon>
        <taxon>Bacillati</taxon>
        <taxon>Actinomycetota</taxon>
        <taxon>Actinomycetes</taxon>
        <taxon>Mycobacteriales</taxon>
        <taxon>Nocardiaceae</taxon>
        <taxon>Rhodococcus</taxon>
        <taxon>Rhodococcus erythropolis group</taxon>
    </lineage>
</organism>
<comment type="caution">
    <text evidence="7">The sequence shown here is derived from an EMBL/GenBank/DDBJ whole genome shotgun (WGS) entry which is preliminary data.</text>
</comment>
<feature type="transmembrane region" description="Helical" evidence="5">
    <location>
        <begin position="296"/>
        <end position="315"/>
    </location>
</feature>
<evidence type="ECO:0000256" key="4">
    <source>
        <dbReference type="ARBA" id="ARBA00023136"/>
    </source>
</evidence>
<dbReference type="RefSeq" id="WP_099697719.1">
    <property type="nucleotide sequence ID" value="NZ_NOVD01000009.1"/>
</dbReference>
<dbReference type="PANTHER" id="PTHR11360:SF284">
    <property type="entry name" value="EG:103B4.3 PROTEIN-RELATED"/>
    <property type="match status" value="1"/>
</dbReference>
<feature type="transmembrane region" description="Helical" evidence="5">
    <location>
        <begin position="90"/>
        <end position="107"/>
    </location>
</feature>
<dbReference type="PROSITE" id="PS50850">
    <property type="entry name" value="MFS"/>
    <property type="match status" value="1"/>
</dbReference>
<dbReference type="SUPFAM" id="SSF103473">
    <property type="entry name" value="MFS general substrate transporter"/>
    <property type="match status" value="1"/>
</dbReference>
<evidence type="ECO:0000256" key="2">
    <source>
        <dbReference type="ARBA" id="ARBA00022692"/>
    </source>
</evidence>
<feature type="transmembrane region" description="Helical" evidence="5">
    <location>
        <begin position="64"/>
        <end position="83"/>
    </location>
</feature>
<accession>A0A2A5JAS8</accession>
<name>A0A2A5JAS8_RHOSG</name>
<dbReference type="Gene3D" id="1.20.1250.20">
    <property type="entry name" value="MFS general substrate transporter like domains"/>
    <property type="match status" value="2"/>
</dbReference>
<proteinExistence type="predicted"/>
<feature type="transmembrane region" description="Helical" evidence="5">
    <location>
        <begin position="353"/>
        <end position="376"/>
    </location>
</feature>
<feature type="transmembrane region" description="Helical" evidence="5">
    <location>
        <begin position="180"/>
        <end position="198"/>
    </location>
</feature>
<protein>
    <recommendedName>
        <fullName evidence="6">Major facilitator superfamily (MFS) profile domain-containing protein</fullName>
    </recommendedName>
</protein>
<comment type="subcellular location">
    <subcellularLocation>
        <location evidence="1">Cell membrane</location>
        <topology evidence="1">Multi-pass membrane protein</topology>
    </subcellularLocation>
</comment>
<evidence type="ECO:0000313" key="7">
    <source>
        <dbReference type="EMBL" id="PCK26476.1"/>
    </source>
</evidence>
<feature type="transmembrane region" description="Helical" evidence="5">
    <location>
        <begin position="321"/>
        <end position="341"/>
    </location>
</feature>
<dbReference type="GO" id="GO:0005886">
    <property type="term" value="C:plasma membrane"/>
    <property type="evidence" value="ECO:0007669"/>
    <property type="project" value="UniProtKB-SubCell"/>
</dbReference>
<evidence type="ECO:0000256" key="1">
    <source>
        <dbReference type="ARBA" id="ARBA00004651"/>
    </source>
</evidence>